<evidence type="ECO:0000256" key="2">
    <source>
        <dbReference type="ARBA" id="ARBA00012438"/>
    </source>
</evidence>
<comment type="caution">
    <text evidence="8">The sequence shown here is derived from an EMBL/GenBank/DDBJ whole genome shotgun (WGS) entry which is preliminary data.</text>
</comment>
<dbReference type="InterPro" id="IPR035965">
    <property type="entry name" value="PAS-like_dom_sf"/>
</dbReference>
<comment type="catalytic activity">
    <reaction evidence="1">
        <text>ATP + protein L-histidine = ADP + protein N-phospho-L-histidine.</text>
        <dbReference type="EC" id="2.7.13.3"/>
    </reaction>
</comment>
<keyword evidence="3" id="KW-0597">Phosphoprotein</keyword>
<keyword evidence="9" id="KW-1185">Reference proteome</keyword>
<dbReference type="InterPro" id="IPR036097">
    <property type="entry name" value="HisK_dim/P_sf"/>
</dbReference>
<dbReference type="InterPro" id="IPR000014">
    <property type="entry name" value="PAS"/>
</dbReference>
<gene>
    <name evidence="8" type="ORF">CU669_19665</name>
</gene>
<dbReference type="PANTHER" id="PTHR43304:SF1">
    <property type="entry name" value="PAC DOMAIN-CONTAINING PROTEIN"/>
    <property type="match status" value="1"/>
</dbReference>
<dbReference type="Pfam" id="PF08447">
    <property type="entry name" value="PAS_3"/>
    <property type="match status" value="1"/>
</dbReference>
<evidence type="ECO:0000256" key="3">
    <source>
        <dbReference type="ARBA" id="ARBA00022553"/>
    </source>
</evidence>
<keyword evidence="4" id="KW-0808">Transferase</keyword>
<evidence type="ECO:0000256" key="1">
    <source>
        <dbReference type="ARBA" id="ARBA00000085"/>
    </source>
</evidence>
<dbReference type="InterPro" id="IPR001610">
    <property type="entry name" value="PAC"/>
</dbReference>
<name>A0A364NT09_9PROT</name>
<dbReference type="InterPro" id="IPR003594">
    <property type="entry name" value="HATPase_dom"/>
</dbReference>
<dbReference type="InterPro" id="IPR004358">
    <property type="entry name" value="Sig_transdc_His_kin-like_C"/>
</dbReference>
<dbReference type="CDD" id="cd00130">
    <property type="entry name" value="PAS"/>
    <property type="match status" value="1"/>
</dbReference>
<reference evidence="8 9" key="1">
    <citation type="submission" date="2017-11" db="EMBL/GenBank/DDBJ databases">
        <title>Draft genome sequence of magnetotactic bacterium Magnetospirillum kuznetsovii LBB-42.</title>
        <authorList>
            <person name="Grouzdev D.S."/>
            <person name="Rysina M.S."/>
            <person name="Baslerov R.V."/>
            <person name="Koziaeva V."/>
        </authorList>
    </citation>
    <scope>NUCLEOTIDE SEQUENCE [LARGE SCALE GENOMIC DNA]</scope>
    <source>
        <strain evidence="8 9">LBB-42</strain>
    </source>
</reference>
<evidence type="ECO:0000256" key="5">
    <source>
        <dbReference type="ARBA" id="ARBA00022777"/>
    </source>
</evidence>
<dbReference type="RefSeq" id="WP_112147296.1">
    <property type="nucleotide sequence ID" value="NZ_PGTO01000030.1"/>
</dbReference>
<dbReference type="Pfam" id="PF02518">
    <property type="entry name" value="HATPase_c"/>
    <property type="match status" value="1"/>
</dbReference>
<dbReference type="SMART" id="SM00387">
    <property type="entry name" value="HATPase_c"/>
    <property type="match status" value="1"/>
</dbReference>
<dbReference type="SMART" id="SM00388">
    <property type="entry name" value="HisKA"/>
    <property type="match status" value="1"/>
</dbReference>
<evidence type="ECO:0000259" key="6">
    <source>
        <dbReference type="PROSITE" id="PS50109"/>
    </source>
</evidence>
<dbReference type="Gene3D" id="3.30.565.10">
    <property type="entry name" value="Histidine kinase-like ATPase, C-terminal domain"/>
    <property type="match status" value="1"/>
</dbReference>
<dbReference type="PANTHER" id="PTHR43304">
    <property type="entry name" value="PHYTOCHROME-LIKE PROTEIN CPH1"/>
    <property type="match status" value="1"/>
</dbReference>
<dbReference type="CDD" id="cd00082">
    <property type="entry name" value="HisKA"/>
    <property type="match status" value="1"/>
</dbReference>
<dbReference type="InterPro" id="IPR036890">
    <property type="entry name" value="HATPase_C_sf"/>
</dbReference>
<dbReference type="Gene3D" id="1.10.287.130">
    <property type="match status" value="1"/>
</dbReference>
<dbReference type="PRINTS" id="PR00344">
    <property type="entry name" value="BCTRLSENSOR"/>
</dbReference>
<evidence type="ECO:0000259" key="7">
    <source>
        <dbReference type="PROSITE" id="PS50113"/>
    </source>
</evidence>
<evidence type="ECO:0000313" key="9">
    <source>
        <dbReference type="Proteomes" id="UP000251075"/>
    </source>
</evidence>
<accession>A0A364NT09</accession>
<dbReference type="OrthoDB" id="7313492at2"/>
<dbReference type="SUPFAM" id="SSF55785">
    <property type="entry name" value="PYP-like sensor domain (PAS domain)"/>
    <property type="match status" value="1"/>
</dbReference>
<dbReference type="GO" id="GO:0000155">
    <property type="term" value="F:phosphorelay sensor kinase activity"/>
    <property type="evidence" value="ECO:0007669"/>
    <property type="project" value="InterPro"/>
</dbReference>
<dbReference type="InterPro" id="IPR005467">
    <property type="entry name" value="His_kinase_dom"/>
</dbReference>
<feature type="domain" description="PAC" evidence="7">
    <location>
        <begin position="79"/>
        <end position="131"/>
    </location>
</feature>
<dbReference type="FunFam" id="3.30.565.10:FF:000006">
    <property type="entry name" value="Sensor histidine kinase WalK"/>
    <property type="match status" value="1"/>
</dbReference>
<evidence type="ECO:0000313" key="8">
    <source>
        <dbReference type="EMBL" id="RAU20204.1"/>
    </source>
</evidence>
<dbReference type="EC" id="2.7.13.3" evidence="2"/>
<dbReference type="Gene3D" id="3.30.450.20">
    <property type="entry name" value="PAS domain"/>
    <property type="match status" value="1"/>
</dbReference>
<dbReference type="FunFam" id="3.30.450.20:FF:000099">
    <property type="entry name" value="Sensory box sensor histidine kinase"/>
    <property type="match status" value="1"/>
</dbReference>
<proteinExistence type="predicted"/>
<dbReference type="SUPFAM" id="SSF47384">
    <property type="entry name" value="Homodimeric domain of signal transducing histidine kinase"/>
    <property type="match status" value="1"/>
</dbReference>
<keyword evidence="5" id="KW-0418">Kinase</keyword>
<dbReference type="PROSITE" id="PS50109">
    <property type="entry name" value="HIS_KIN"/>
    <property type="match status" value="1"/>
</dbReference>
<dbReference type="Pfam" id="PF00512">
    <property type="entry name" value="HisKA"/>
    <property type="match status" value="1"/>
</dbReference>
<feature type="domain" description="Histidine kinase" evidence="6">
    <location>
        <begin position="149"/>
        <end position="365"/>
    </location>
</feature>
<sequence length="365" mass="41145">MIVANTGWPDLELLKAAPILIWRAGLDAKCNWFNPAWLAYTGRTMEQEMGDGWTEGVHPDDFDRCLKIYLDAFALRQPFDMEYRIKRACSEYGWIADYGIPILNQSGEFLGYVGYCFDITARRQSEEKLEIACKDLAASNAELEQFAYVASHDLREPLRMISSYVDLIERRYGHHFDADGHEFIGFVRDGARRMDAMVLDLLAFSRIDRQGEPLVPMRIDDAISHAVKNLGTAIAECDAHVVVNVDASLTVVGDGHQLDRLFQNIIGNAIKYRQEGVRPHIAVMARTNDGKAVFSVQDNGIGIAPEYFDRIFLLFQRLHTREVYEGTGIGLSVCKKIVERHGGEIWVEQSPSGGSTFLFTLPTSE</sequence>
<dbReference type="InterPro" id="IPR013655">
    <property type="entry name" value="PAS_fold_3"/>
</dbReference>
<dbReference type="AlphaFoldDB" id="A0A364NT09"/>
<organism evidence="8 9">
    <name type="scientific">Paramagnetospirillum kuznetsovii</name>
    <dbReference type="NCBI Taxonomy" id="2053833"/>
    <lineage>
        <taxon>Bacteria</taxon>
        <taxon>Pseudomonadati</taxon>
        <taxon>Pseudomonadota</taxon>
        <taxon>Alphaproteobacteria</taxon>
        <taxon>Rhodospirillales</taxon>
        <taxon>Magnetospirillaceae</taxon>
        <taxon>Paramagnetospirillum</taxon>
    </lineage>
</organism>
<dbReference type="EMBL" id="PGTO01000030">
    <property type="protein sequence ID" value="RAU20204.1"/>
    <property type="molecule type" value="Genomic_DNA"/>
</dbReference>
<dbReference type="InterPro" id="IPR052162">
    <property type="entry name" value="Sensor_kinase/Photoreceptor"/>
</dbReference>
<evidence type="ECO:0000256" key="4">
    <source>
        <dbReference type="ARBA" id="ARBA00022679"/>
    </source>
</evidence>
<dbReference type="Proteomes" id="UP000251075">
    <property type="component" value="Unassembled WGS sequence"/>
</dbReference>
<dbReference type="NCBIfam" id="TIGR00229">
    <property type="entry name" value="sensory_box"/>
    <property type="match status" value="1"/>
</dbReference>
<dbReference type="SUPFAM" id="SSF55874">
    <property type="entry name" value="ATPase domain of HSP90 chaperone/DNA topoisomerase II/histidine kinase"/>
    <property type="match status" value="1"/>
</dbReference>
<protein>
    <recommendedName>
        <fullName evidence="2">histidine kinase</fullName>
        <ecNumber evidence="2">2.7.13.3</ecNumber>
    </recommendedName>
</protein>
<dbReference type="InterPro" id="IPR000700">
    <property type="entry name" value="PAS-assoc_C"/>
</dbReference>
<dbReference type="InterPro" id="IPR003661">
    <property type="entry name" value="HisK_dim/P_dom"/>
</dbReference>
<dbReference type="SMART" id="SM00086">
    <property type="entry name" value="PAC"/>
    <property type="match status" value="1"/>
</dbReference>
<dbReference type="PROSITE" id="PS50113">
    <property type="entry name" value="PAC"/>
    <property type="match status" value="1"/>
</dbReference>